<keyword evidence="3 4" id="KW-0949">S-adenosyl-L-methionine</keyword>
<dbReference type="STRING" id="136037.A0A067R7X4"/>
<sequence length="347" mass="40430">MADEEHQKLSTFVKRVHQMLRYEAHRVGADKAWKEHCNKSDILQEYAISMHKLASVFWEKNATDRNKSVQCRIKWVIEKCVLYFFEGEKEIRRTKEKDKIQKFGNATEKCTRAFAKYARVTASKETLTEAEFLTLLDVGSCYNPFRACPFLYVIPIDIAPAEPDVYMCDFLNLAVVKPEQPIILDGRTIRELPSAVCDIVVFSLLLEYFPCPKQRYLCVCKAYDLLKPEGLLFIITPDSKHSSANAPIMKNWRITLAQLGFSRVYYEKLPHIHCMAYRKDINPELSKQWSSFQLHKKNDTQISADLHIPQDFQEIHDKCDDIADTKVERTNQEDEALVQMFLQLPYD</sequence>
<dbReference type="InterPro" id="IPR021867">
    <property type="entry name" value="Bmt2/SAMTOR"/>
</dbReference>
<evidence type="ECO:0000313" key="6">
    <source>
        <dbReference type="Proteomes" id="UP000027135"/>
    </source>
</evidence>
<dbReference type="EMBL" id="KK852639">
    <property type="protein sequence ID" value="KDR19642.1"/>
    <property type="molecule type" value="Genomic_DNA"/>
</dbReference>
<dbReference type="FunCoup" id="A0A067R7X4">
    <property type="interactions" value="823"/>
</dbReference>
<gene>
    <name evidence="5" type="ORF">L798_06163</name>
</gene>
<reference evidence="5 6" key="1">
    <citation type="journal article" date="2014" name="Nat. Commun.">
        <title>Molecular traces of alternative social organization in a termite genome.</title>
        <authorList>
            <person name="Terrapon N."/>
            <person name="Li C."/>
            <person name="Robertson H.M."/>
            <person name="Ji L."/>
            <person name="Meng X."/>
            <person name="Booth W."/>
            <person name="Chen Z."/>
            <person name="Childers C.P."/>
            <person name="Glastad K.M."/>
            <person name="Gokhale K."/>
            <person name="Gowin J."/>
            <person name="Gronenberg W."/>
            <person name="Hermansen R.A."/>
            <person name="Hu H."/>
            <person name="Hunt B.G."/>
            <person name="Huylmans A.K."/>
            <person name="Khalil S.M."/>
            <person name="Mitchell R.D."/>
            <person name="Munoz-Torres M.C."/>
            <person name="Mustard J.A."/>
            <person name="Pan H."/>
            <person name="Reese J.T."/>
            <person name="Scharf M.E."/>
            <person name="Sun F."/>
            <person name="Vogel H."/>
            <person name="Xiao J."/>
            <person name="Yang W."/>
            <person name="Yang Z."/>
            <person name="Yang Z."/>
            <person name="Zhou J."/>
            <person name="Zhu J."/>
            <person name="Brent C.S."/>
            <person name="Elsik C.G."/>
            <person name="Goodisman M.A."/>
            <person name="Liberles D.A."/>
            <person name="Roe R.M."/>
            <person name="Vargo E.L."/>
            <person name="Vilcinskas A."/>
            <person name="Wang J."/>
            <person name="Bornberg-Bauer E."/>
            <person name="Korb J."/>
            <person name="Zhang G."/>
            <person name="Liebig J."/>
        </authorList>
    </citation>
    <scope>NUCLEOTIDE SEQUENCE [LARGE SCALE GENOMIC DNA]</scope>
    <source>
        <tissue evidence="5">Whole organism</tissue>
    </source>
</reference>
<dbReference type="Gene3D" id="3.40.50.150">
    <property type="entry name" value="Vaccinia Virus protein VP39"/>
    <property type="match status" value="1"/>
</dbReference>
<dbReference type="AlphaFoldDB" id="A0A067R7X4"/>
<dbReference type="GO" id="GO:0008168">
    <property type="term" value="F:methyltransferase activity"/>
    <property type="evidence" value="ECO:0007669"/>
    <property type="project" value="UniProtKB-UniRule"/>
</dbReference>
<feature type="binding site" evidence="4">
    <location>
        <position position="139"/>
    </location>
    <ligand>
        <name>S-adenosyl-L-methionine</name>
        <dbReference type="ChEBI" id="CHEBI:59789"/>
    </ligand>
</feature>
<feature type="binding site" evidence="4">
    <location>
        <position position="157"/>
    </location>
    <ligand>
        <name>S-adenosyl-L-methionine</name>
        <dbReference type="ChEBI" id="CHEBI:59789"/>
    </ligand>
</feature>
<proteinExistence type="inferred from homology"/>
<evidence type="ECO:0000256" key="3">
    <source>
        <dbReference type="ARBA" id="ARBA00022691"/>
    </source>
</evidence>
<evidence type="ECO:0000256" key="2">
    <source>
        <dbReference type="ARBA" id="ARBA00022679"/>
    </source>
</evidence>
<keyword evidence="2 4" id="KW-0808">Transferase</keyword>
<dbReference type="EC" id="2.1.1.-" evidence="4"/>
<dbReference type="Proteomes" id="UP000027135">
    <property type="component" value="Unassembled WGS sequence"/>
</dbReference>
<organism evidence="5 6">
    <name type="scientific">Zootermopsis nevadensis</name>
    <name type="common">Dampwood termite</name>
    <dbReference type="NCBI Taxonomy" id="136037"/>
    <lineage>
        <taxon>Eukaryota</taxon>
        <taxon>Metazoa</taxon>
        <taxon>Ecdysozoa</taxon>
        <taxon>Arthropoda</taxon>
        <taxon>Hexapoda</taxon>
        <taxon>Insecta</taxon>
        <taxon>Pterygota</taxon>
        <taxon>Neoptera</taxon>
        <taxon>Polyneoptera</taxon>
        <taxon>Dictyoptera</taxon>
        <taxon>Blattodea</taxon>
        <taxon>Blattoidea</taxon>
        <taxon>Termitoidae</taxon>
        <taxon>Termopsidae</taxon>
        <taxon>Zootermopsis</taxon>
    </lineage>
</organism>
<dbReference type="PANTHER" id="PTHR21008">
    <property type="entry name" value="S-ADENOSYLMETHIONINE SENSOR UPSTREAM OF MTORC1-RELATED"/>
    <property type="match status" value="1"/>
</dbReference>
<evidence type="ECO:0000313" key="5">
    <source>
        <dbReference type="EMBL" id="KDR19642.1"/>
    </source>
</evidence>
<dbReference type="InParanoid" id="A0A067R7X4"/>
<comment type="similarity">
    <text evidence="4">Belongs to the BMT2 family.</text>
</comment>
<dbReference type="GO" id="GO:1904262">
    <property type="term" value="P:negative regulation of TORC1 signaling"/>
    <property type="evidence" value="ECO:0007669"/>
    <property type="project" value="TreeGrafter"/>
</dbReference>
<dbReference type="HAMAP" id="MF_03044">
    <property type="entry name" value="BMT2"/>
    <property type="match status" value="1"/>
</dbReference>
<evidence type="ECO:0000256" key="4">
    <source>
        <dbReference type="HAMAP-Rule" id="MF_03044"/>
    </source>
</evidence>
<comment type="function">
    <text evidence="4">S-adenosyl-L-methionine-binding protein that acts as an inhibitor of mTORC1 signaling. Acts as a sensor of S-adenosyl-L-methionine to signal methionine sufficiency to mTORC1. Probably also acts as a S-adenosyl-L-methionine-dependent methyltransferase.</text>
</comment>
<dbReference type="eggNOG" id="ENOG502QRK4">
    <property type="taxonomic scope" value="Eukaryota"/>
</dbReference>
<evidence type="ECO:0000256" key="1">
    <source>
        <dbReference type="ARBA" id="ARBA00022603"/>
    </source>
</evidence>
<keyword evidence="6" id="KW-1185">Reference proteome</keyword>
<dbReference type="PANTHER" id="PTHR21008:SF0">
    <property type="entry name" value="S-ADENOSYLMETHIONINE SENSOR UPSTREAM OF MTORC1"/>
    <property type="match status" value="1"/>
</dbReference>
<dbReference type="SUPFAM" id="SSF53335">
    <property type="entry name" value="S-adenosyl-L-methionine-dependent methyltransferases"/>
    <property type="match status" value="1"/>
</dbReference>
<name>A0A067R7X4_ZOONE</name>
<dbReference type="OMA" id="LATTHWE"/>
<dbReference type="OrthoDB" id="5954793at2759"/>
<dbReference type="Pfam" id="PF11968">
    <property type="entry name" value="Bmt2"/>
    <property type="match status" value="1"/>
</dbReference>
<accession>A0A067R7X4</accession>
<keyword evidence="1 4" id="KW-0489">Methyltransferase</keyword>
<dbReference type="GO" id="GO:0032259">
    <property type="term" value="P:methylation"/>
    <property type="evidence" value="ECO:0007669"/>
    <property type="project" value="UniProtKB-KW"/>
</dbReference>
<protein>
    <recommendedName>
        <fullName evidence="4">S-adenosylmethionine sensor upstream of mTORC1</fullName>
    </recommendedName>
    <alternativeName>
        <fullName evidence="4">Probable methyltransferase BMT2 homolog</fullName>
        <ecNumber evidence="4">2.1.1.-</ecNumber>
    </alternativeName>
</protein>
<dbReference type="InterPro" id="IPR029063">
    <property type="entry name" value="SAM-dependent_MTases_sf"/>
</dbReference>